<evidence type="ECO:0000313" key="8">
    <source>
        <dbReference type="EMBL" id="NCS91967.1"/>
    </source>
</evidence>
<evidence type="ECO:0000256" key="5">
    <source>
        <dbReference type="ARBA" id="ARBA00023049"/>
    </source>
</evidence>
<dbReference type="SUPFAM" id="SSF102712">
    <property type="entry name" value="JAB1/MPN domain"/>
    <property type="match status" value="1"/>
</dbReference>
<name>A0A8J7YVD2_9ARCH</name>
<keyword evidence="4" id="KW-0862">Zinc</keyword>
<dbReference type="InterPro" id="IPR028090">
    <property type="entry name" value="JAB_dom_prok"/>
</dbReference>
<dbReference type="Pfam" id="PF14464">
    <property type="entry name" value="Prok-JAB"/>
    <property type="match status" value="1"/>
</dbReference>
<keyword evidence="3" id="KW-0378">Hydrolase</keyword>
<dbReference type="Proteomes" id="UP000738826">
    <property type="component" value="Unassembled WGS sequence"/>
</dbReference>
<reference evidence="7" key="1">
    <citation type="submission" date="2019-11" db="EMBL/GenBank/DDBJ databases">
        <title>Lipid analysis of CO2-rich subsurface aquifers suggests an autotrophy-based deep biosphere with lysolipids enriched in CPR bacteria.</title>
        <authorList>
            <person name="Probst A.J."/>
            <person name="Elling F.J."/>
            <person name="Castelle C.J."/>
            <person name="Zhu Q."/>
            <person name="Elvert M."/>
            <person name="Birarda G."/>
            <person name="Holman H.-Y."/>
            <person name="Lane K.R."/>
            <person name="Ladd B."/>
            <person name="Ryan M.C."/>
            <person name="Woyke T."/>
            <person name="Hinrichs K.-U."/>
            <person name="Banfield J.F."/>
        </authorList>
    </citation>
    <scope>NUCLEOTIDE SEQUENCE</scope>
    <source>
        <strain evidence="7">CG_2015-01_33_1645</strain>
        <strain evidence="8">CG_2015-04_33_537</strain>
    </source>
</reference>
<dbReference type="GO" id="GO:0006508">
    <property type="term" value="P:proteolysis"/>
    <property type="evidence" value="ECO:0007669"/>
    <property type="project" value="UniProtKB-KW"/>
</dbReference>
<dbReference type="AlphaFoldDB" id="A0A8J7YVD2"/>
<dbReference type="GO" id="GO:0046872">
    <property type="term" value="F:metal ion binding"/>
    <property type="evidence" value="ECO:0007669"/>
    <property type="project" value="UniProtKB-KW"/>
</dbReference>
<feature type="domain" description="JAB" evidence="6">
    <location>
        <begin position="18"/>
        <end position="105"/>
    </location>
</feature>
<evidence type="ECO:0000313" key="7">
    <source>
        <dbReference type="EMBL" id="NCN65392.1"/>
    </source>
</evidence>
<dbReference type="GO" id="GO:0008237">
    <property type="term" value="F:metallopeptidase activity"/>
    <property type="evidence" value="ECO:0007669"/>
    <property type="project" value="UniProtKB-KW"/>
</dbReference>
<evidence type="ECO:0000256" key="1">
    <source>
        <dbReference type="ARBA" id="ARBA00022670"/>
    </source>
</evidence>
<dbReference type="EMBL" id="JAACVF010000134">
    <property type="protein sequence ID" value="NCN65392.1"/>
    <property type="molecule type" value="Genomic_DNA"/>
</dbReference>
<organism evidence="7 9">
    <name type="scientific">Candidatus Altarchaeum hamiconexum</name>
    <dbReference type="NCBI Taxonomy" id="1803513"/>
    <lineage>
        <taxon>Archaea</taxon>
        <taxon>Candidatus Altarchaeota</taxon>
        <taxon>Candidatus Altiarchaeia</taxon>
        <taxon>Candidatus Altarchaeales</taxon>
        <taxon>Candidatus Altarchaeaceae</taxon>
        <taxon>Candidatus Altarchaeum</taxon>
    </lineage>
</organism>
<keyword evidence="5" id="KW-0482">Metalloprotease</keyword>
<dbReference type="Gene3D" id="3.40.140.10">
    <property type="entry name" value="Cytidine Deaminase, domain 2"/>
    <property type="match status" value="1"/>
</dbReference>
<dbReference type="EMBL" id="JAACQH010000139">
    <property type="protein sequence ID" value="NCS91967.1"/>
    <property type="molecule type" value="Genomic_DNA"/>
</dbReference>
<evidence type="ECO:0000256" key="2">
    <source>
        <dbReference type="ARBA" id="ARBA00022723"/>
    </source>
</evidence>
<evidence type="ECO:0000256" key="3">
    <source>
        <dbReference type="ARBA" id="ARBA00022801"/>
    </source>
</evidence>
<dbReference type="Proteomes" id="UP000768163">
    <property type="component" value="Unassembled WGS sequence"/>
</dbReference>
<accession>A0A8J7YVD2</accession>
<keyword evidence="1" id="KW-0645">Protease</keyword>
<sequence>MKVKDEKFFITEKCLQFLLEAAGNFYPNEFVALLSEKDDDSVLSEIYMIPNTIYGDTFSSLDLWMVPIGIKATGSVHSHPGESFAPSQADLNFFEKYTVNLIVKKPYKSIEDVAAYDRRGKRANLRIKNEF</sequence>
<protein>
    <recommendedName>
        <fullName evidence="6">JAB domain-containing protein</fullName>
    </recommendedName>
</protein>
<gene>
    <name evidence="8" type="ORF">GW779_06190</name>
    <name evidence="7" type="ORF">GW910_04960</name>
</gene>
<evidence type="ECO:0000256" key="4">
    <source>
        <dbReference type="ARBA" id="ARBA00022833"/>
    </source>
</evidence>
<evidence type="ECO:0000313" key="9">
    <source>
        <dbReference type="Proteomes" id="UP000768163"/>
    </source>
</evidence>
<evidence type="ECO:0000259" key="6">
    <source>
        <dbReference type="Pfam" id="PF14464"/>
    </source>
</evidence>
<proteinExistence type="predicted"/>
<keyword evidence="2" id="KW-0479">Metal-binding</keyword>
<comment type="caution">
    <text evidence="7">The sequence shown here is derived from an EMBL/GenBank/DDBJ whole genome shotgun (WGS) entry which is preliminary data.</text>
</comment>